<dbReference type="EMBL" id="VNHU01000010">
    <property type="protein sequence ID" value="TYP71012.1"/>
    <property type="molecule type" value="Genomic_DNA"/>
</dbReference>
<dbReference type="InterPro" id="IPR014710">
    <property type="entry name" value="RmlC-like_jellyroll"/>
</dbReference>
<comment type="caution">
    <text evidence="2">The sequence shown here is derived from an EMBL/GenBank/DDBJ whole genome shotgun (WGS) entry which is preliminary data.</text>
</comment>
<dbReference type="CDD" id="cd00038">
    <property type="entry name" value="CAP_ED"/>
    <property type="match status" value="1"/>
</dbReference>
<sequence>MNSTLKKHIFSHITLTDEEWYQFSSAFEHIALRKKEKLITVGDTVAHEYFVIKGCLKAYTTDAQENQHIVQFAIEDWWISDFRAFFNEQPAELTIECVENTEVLALKKTDLEALYHEIPKLERFFRIKLTNAFVSMQHRILSSLEKNSTERYTEFLKTYATLEQRIPNYLIANYLGIKPESLSRIRKILVTPNSNS</sequence>
<organism evidence="2 3">
    <name type="scientific">Aquimarina intermedia</name>
    <dbReference type="NCBI Taxonomy" id="350814"/>
    <lineage>
        <taxon>Bacteria</taxon>
        <taxon>Pseudomonadati</taxon>
        <taxon>Bacteroidota</taxon>
        <taxon>Flavobacteriia</taxon>
        <taxon>Flavobacteriales</taxon>
        <taxon>Flavobacteriaceae</taxon>
        <taxon>Aquimarina</taxon>
    </lineage>
</organism>
<dbReference type="Pfam" id="PF00027">
    <property type="entry name" value="cNMP_binding"/>
    <property type="match status" value="1"/>
</dbReference>
<accession>A0A5S5BXV1</accession>
<dbReference type="RefSeq" id="WP_148783517.1">
    <property type="nucleotide sequence ID" value="NZ_VNHU01000010.1"/>
</dbReference>
<dbReference type="OrthoDB" id="1092431at2"/>
<feature type="domain" description="Cyclic nucleotide-binding" evidence="1">
    <location>
        <begin position="32"/>
        <end position="115"/>
    </location>
</feature>
<evidence type="ECO:0000313" key="2">
    <source>
        <dbReference type="EMBL" id="TYP71012.1"/>
    </source>
</evidence>
<name>A0A5S5BXV1_9FLAO</name>
<dbReference type="InterPro" id="IPR018490">
    <property type="entry name" value="cNMP-bd_dom_sf"/>
</dbReference>
<dbReference type="Gene3D" id="2.60.120.10">
    <property type="entry name" value="Jelly Rolls"/>
    <property type="match status" value="1"/>
</dbReference>
<dbReference type="Proteomes" id="UP000324376">
    <property type="component" value="Unassembled WGS sequence"/>
</dbReference>
<dbReference type="AlphaFoldDB" id="A0A5S5BXV1"/>
<dbReference type="SUPFAM" id="SSF51206">
    <property type="entry name" value="cAMP-binding domain-like"/>
    <property type="match status" value="1"/>
</dbReference>
<gene>
    <name evidence="2" type="ORF">BD809_11071</name>
</gene>
<keyword evidence="3" id="KW-1185">Reference proteome</keyword>
<protein>
    <submittedName>
        <fullName evidence="2">CRP-like cAMP-binding protein</fullName>
    </submittedName>
</protein>
<proteinExistence type="predicted"/>
<dbReference type="InterPro" id="IPR000595">
    <property type="entry name" value="cNMP-bd_dom"/>
</dbReference>
<reference evidence="2 3" key="1">
    <citation type="submission" date="2019-07" db="EMBL/GenBank/DDBJ databases">
        <title>Genomic Encyclopedia of Archaeal and Bacterial Type Strains, Phase II (KMG-II): from individual species to whole genera.</title>
        <authorList>
            <person name="Goeker M."/>
        </authorList>
    </citation>
    <scope>NUCLEOTIDE SEQUENCE [LARGE SCALE GENOMIC DNA]</scope>
    <source>
        <strain evidence="2 3">DSM 17527</strain>
    </source>
</reference>
<evidence type="ECO:0000259" key="1">
    <source>
        <dbReference type="Pfam" id="PF00027"/>
    </source>
</evidence>
<evidence type="ECO:0000313" key="3">
    <source>
        <dbReference type="Proteomes" id="UP000324376"/>
    </source>
</evidence>